<name>A0ABS9MJ19_9FIRM</name>
<evidence type="ECO:0000313" key="3">
    <source>
        <dbReference type="Proteomes" id="UP001298681"/>
    </source>
</evidence>
<gene>
    <name evidence="2" type="ORF">L0P57_06095</name>
</gene>
<dbReference type="RefSeq" id="WP_237966654.1">
    <property type="nucleotide sequence ID" value="NZ_JAKNHQ010000006.1"/>
</dbReference>
<dbReference type="EMBL" id="JAKNHQ010000006">
    <property type="protein sequence ID" value="MCG4610503.1"/>
    <property type="molecule type" value="Genomic_DNA"/>
</dbReference>
<reference evidence="2 3" key="1">
    <citation type="submission" date="2022-01" db="EMBL/GenBank/DDBJ databases">
        <title>Collection of gut derived symbiotic bacterial strains cultured from healthy donors.</title>
        <authorList>
            <person name="Lin H."/>
            <person name="Kohout C."/>
            <person name="Waligurski E."/>
            <person name="Pamer E.G."/>
        </authorList>
    </citation>
    <scope>NUCLEOTIDE SEQUENCE [LARGE SCALE GENOMIC DNA]</scope>
    <source>
        <strain evidence="2 3">DFI.7.58</strain>
    </source>
</reference>
<sequence length="179" mass="19567">MKKAMAFCLAAMMAAGMTTSAFAAAKDVNPGSVIFDQDSFNNGKASVELEYDAVAEPTYTITIPMGVQLVKGGTTSTFKAEGISNLNGGKIVLSITSTRKSGMPDDCPDFALYRGHNYVPYEVQGFYKDGTSHFVSELNKEVMSFDEDGEYRYRVIPSKIIPVTGTYWGNITFQFDIVE</sequence>
<keyword evidence="3" id="KW-1185">Reference proteome</keyword>
<feature type="signal peptide" evidence="1">
    <location>
        <begin position="1"/>
        <end position="23"/>
    </location>
</feature>
<evidence type="ECO:0000256" key="1">
    <source>
        <dbReference type="SAM" id="SignalP"/>
    </source>
</evidence>
<organism evidence="2 3">
    <name type="scientific">Anaeromassilibacillus senegalensis</name>
    <dbReference type="NCBI Taxonomy" id="1673717"/>
    <lineage>
        <taxon>Bacteria</taxon>
        <taxon>Bacillati</taxon>
        <taxon>Bacillota</taxon>
        <taxon>Clostridia</taxon>
        <taxon>Eubacteriales</taxon>
        <taxon>Acutalibacteraceae</taxon>
        <taxon>Anaeromassilibacillus</taxon>
    </lineage>
</organism>
<comment type="caution">
    <text evidence="2">The sequence shown here is derived from an EMBL/GenBank/DDBJ whole genome shotgun (WGS) entry which is preliminary data.</text>
</comment>
<proteinExistence type="predicted"/>
<evidence type="ECO:0000313" key="2">
    <source>
        <dbReference type="EMBL" id="MCG4610503.1"/>
    </source>
</evidence>
<protein>
    <submittedName>
        <fullName evidence="2">Uncharacterized protein</fullName>
    </submittedName>
</protein>
<accession>A0ABS9MJ19</accession>
<feature type="chain" id="PRO_5045483604" evidence="1">
    <location>
        <begin position="24"/>
        <end position="179"/>
    </location>
</feature>
<keyword evidence="1" id="KW-0732">Signal</keyword>
<dbReference type="Proteomes" id="UP001298681">
    <property type="component" value="Unassembled WGS sequence"/>
</dbReference>